<gene>
    <name evidence="2" type="ORF">GSONMT00069957001</name>
</gene>
<evidence type="ECO:0000256" key="1">
    <source>
        <dbReference type="SAM" id="SignalP"/>
    </source>
</evidence>
<proteinExistence type="predicted"/>
<evidence type="ECO:0000313" key="3">
    <source>
        <dbReference type="Proteomes" id="UP000193380"/>
    </source>
</evidence>
<dbReference type="STRING" id="8022.A0A060WF42"/>
<dbReference type="EMBL" id="FR904452">
    <property type="protein sequence ID" value="CDQ63849.1"/>
    <property type="molecule type" value="Genomic_DNA"/>
</dbReference>
<dbReference type="Proteomes" id="UP000193380">
    <property type="component" value="Chromosome 7"/>
</dbReference>
<dbReference type="PaxDb" id="8022-A0A060WF42"/>
<reference evidence="2 3" key="1">
    <citation type="journal article" date="2014" name="Nat. Commun.">
        <title>The rainbow trout genome provides novel insights into evolution after whole-genome duplication in vertebrates.</title>
        <authorList>
            <person name="Berthelot C."/>
            <person name="Brunet F."/>
            <person name="Chalopin D."/>
            <person name="Juanchich A."/>
            <person name="Bernard M."/>
            <person name="Noel B."/>
            <person name="Bento P."/>
            <person name="Da Silva C."/>
            <person name="Labadie K."/>
            <person name="Alberti A."/>
            <person name="Aury J.M."/>
            <person name="Louis A."/>
            <person name="Dehais P."/>
            <person name="Bardou P."/>
            <person name="Montfort J."/>
            <person name="Klopp C."/>
            <person name="Cabau C."/>
            <person name="Gaspin C."/>
            <person name="Thorgaard G.H."/>
            <person name="Boussaha M."/>
            <person name="Quillet E."/>
            <person name="Guyomard R."/>
            <person name="Galiana D."/>
            <person name="Bobe J."/>
            <person name="Volff J.N."/>
            <person name="Genet C."/>
            <person name="Wincker P."/>
            <person name="Jaillon O."/>
            <person name="Roest Crollius H."/>
            <person name="Guiguen Y."/>
        </authorList>
    </citation>
    <scope>NUCLEOTIDE SEQUENCE [LARGE SCALE GENOMIC DNA]</scope>
</reference>
<name>A0A060WF42_ONCMY</name>
<organism evidence="2 3">
    <name type="scientific">Oncorhynchus mykiss</name>
    <name type="common">Rainbow trout</name>
    <name type="synonym">Salmo gairdneri</name>
    <dbReference type="NCBI Taxonomy" id="8022"/>
    <lineage>
        <taxon>Eukaryota</taxon>
        <taxon>Metazoa</taxon>
        <taxon>Chordata</taxon>
        <taxon>Craniata</taxon>
        <taxon>Vertebrata</taxon>
        <taxon>Euteleostomi</taxon>
        <taxon>Actinopterygii</taxon>
        <taxon>Neopterygii</taxon>
        <taxon>Teleostei</taxon>
        <taxon>Protacanthopterygii</taxon>
        <taxon>Salmoniformes</taxon>
        <taxon>Salmonidae</taxon>
        <taxon>Salmoninae</taxon>
        <taxon>Oncorhynchus</taxon>
    </lineage>
</organism>
<protein>
    <submittedName>
        <fullName evidence="2">Uncharacterized protein</fullName>
    </submittedName>
</protein>
<sequence length="72" mass="8338">MGQQAVCLWHWRNVCARLHVWHGVCVIEWFPRKLQHADIVSQGASVQTLADKSKQEALKNDLMEALKRKQQS</sequence>
<evidence type="ECO:0000313" key="2">
    <source>
        <dbReference type="EMBL" id="CDQ63849.1"/>
    </source>
</evidence>
<feature type="signal peptide" evidence="1">
    <location>
        <begin position="1"/>
        <end position="16"/>
    </location>
</feature>
<keyword evidence="1" id="KW-0732">Signal</keyword>
<dbReference type="AlphaFoldDB" id="A0A060WF42"/>
<accession>A0A060WF42</accession>
<feature type="chain" id="PRO_5001589814" evidence="1">
    <location>
        <begin position="17"/>
        <end position="72"/>
    </location>
</feature>